<evidence type="ECO:0000313" key="3">
    <source>
        <dbReference type="EnsemblMetazoa" id="AALFPA23_012201.P17425"/>
    </source>
</evidence>
<dbReference type="InterPro" id="IPR005312">
    <property type="entry name" value="DUF1759"/>
</dbReference>
<evidence type="ECO:0000256" key="1">
    <source>
        <dbReference type="SAM" id="MobiDB-lite"/>
    </source>
</evidence>
<protein>
    <recommendedName>
        <fullName evidence="2">Integrase catalytic domain-containing protein</fullName>
    </recommendedName>
</protein>
<evidence type="ECO:0000259" key="2">
    <source>
        <dbReference type="PROSITE" id="PS50994"/>
    </source>
</evidence>
<dbReference type="PROSITE" id="PS50994">
    <property type="entry name" value="INTEGRASE"/>
    <property type="match status" value="1"/>
</dbReference>
<dbReference type="InterPro" id="IPR041588">
    <property type="entry name" value="Integrase_H2C2"/>
</dbReference>
<dbReference type="InterPro" id="IPR001584">
    <property type="entry name" value="Integrase_cat-core"/>
</dbReference>
<reference evidence="3" key="2">
    <citation type="submission" date="2025-05" db="UniProtKB">
        <authorList>
            <consortium name="EnsemblMetazoa"/>
        </authorList>
    </citation>
    <scope>IDENTIFICATION</scope>
    <source>
        <strain evidence="3">Foshan</strain>
    </source>
</reference>
<feature type="domain" description="Integrase catalytic" evidence="2">
    <location>
        <begin position="1261"/>
        <end position="1462"/>
    </location>
</feature>
<dbReference type="InterPro" id="IPR036397">
    <property type="entry name" value="RNaseH_sf"/>
</dbReference>
<reference evidence="4" key="1">
    <citation type="journal article" date="2015" name="Proc. Natl. Acad. Sci. U.S.A.">
        <title>Genome sequence of the Asian Tiger mosquito, Aedes albopictus, reveals insights into its biology, genetics, and evolution.</title>
        <authorList>
            <person name="Chen X.G."/>
            <person name="Jiang X."/>
            <person name="Gu J."/>
            <person name="Xu M."/>
            <person name="Wu Y."/>
            <person name="Deng Y."/>
            <person name="Zhang C."/>
            <person name="Bonizzoni M."/>
            <person name="Dermauw W."/>
            <person name="Vontas J."/>
            <person name="Armbruster P."/>
            <person name="Huang X."/>
            <person name="Yang Y."/>
            <person name="Zhang H."/>
            <person name="He W."/>
            <person name="Peng H."/>
            <person name="Liu Y."/>
            <person name="Wu K."/>
            <person name="Chen J."/>
            <person name="Lirakis M."/>
            <person name="Topalis P."/>
            <person name="Van Leeuwen T."/>
            <person name="Hall A.B."/>
            <person name="Jiang X."/>
            <person name="Thorpe C."/>
            <person name="Mueller R.L."/>
            <person name="Sun C."/>
            <person name="Waterhouse R.M."/>
            <person name="Yan G."/>
            <person name="Tu Z.J."/>
            <person name="Fang X."/>
            <person name="James A.A."/>
        </authorList>
    </citation>
    <scope>NUCLEOTIDE SEQUENCE [LARGE SCALE GENOMIC DNA]</scope>
    <source>
        <strain evidence="4">Foshan</strain>
    </source>
</reference>
<keyword evidence="4" id="KW-1185">Reference proteome</keyword>
<dbReference type="CDD" id="cd01644">
    <property type="entry name" value="RT_pepA17"/>
    <property type="match status" value="1"/>
</dbReference>
<organism evidence="3 4">
    <name type="scientific">Aedes albopictus</name>
    <name type="common">Asian tiger mosquito</name>
    <name type="synonym">Stegomyia albopicta</name>
    <dbReference type="NCBI Taxonomy" id="7160"/>
    <lineage>
        <taxon>Eukaryota</taxon>
        <taxon>Metazoa</taxon>
        <taxon>Ecdysozoa</taxon>
        <taxon>Arthropoda</taxon>
        <taxon>Hexapoda</taxon>
        <taxon>Insecta</taxon>
        <taxon>Pterygota</taxon>
        <taxon>Neoptera</taxon>
        <taxon>Endopterygota</taxon>
        <taxon>Diptera</taxon>
        <taxon>Nematocera</taxon>
        <taxon>Culicoidea</taxon>
        <taxon>Culicidae</taxon>
        <taxon>Culicinae</taxon>
        <taxon>Aedini</taxon>
        <taxon>Aedes</taxon>
        <taxon>Stegomyia</taxon>
    </lineage>
</organism>
<dbReference type="InterPro" id="IPR043502">
    <property type="entry name" value="DNA/RNA_pol_sf"/>
</dbReference>
<dbReference type="RefSeq" id="XP_062713990.1">
    <property type="nucleotide sequence ID" value="XM_062858006.1"/>
</dbReference>
<dbReference type="InterPro" id="IPR008042">
    <property type="entry name" value="Retrotrans_Pao"/>
</dbReference>
<accession>A0ABM1YU72</accession>
<dbReference type="InterPro" id="IPR040676">
    <property type="entry name" value="DUF5641"/>
</dbReference>
<dbReference type="SUPFAM" id="SSF56672">
    <property type="entry name" value="DNA/RNA polymerases"/>
    <property type="match status" value="1"/>
</dbReference>
<dbReference type="PANTHER" id="PTHR47331">
    <property type="entry name" value="PHD-TYPE DOMAIN-CONTAINING PROTEIN"/>
    <property type="match status" value="1"/>
</dbReference>
<dbReference type="Pfam" id="PF05380">
    <property type="entry name" value="Peptidase_A17"/>
    <property type="match status" value="1"/>
</dbReference>
<dbReference type="InterPro" id="IPR000477">
    <property type="entry name" value="RT_dom"/>
</dbReference>
<dbReference type="InterPro" id="IPR021109">
    <property type="entry name" value="Peptidase_aspartic_dom_sf"/>
</dbReference>
<dbReference type="Pfam" id="PF18701">
    <property type="entry name" value="DUF5641"/>
    <property type="match status" value="1"/>
</dbReference>
<feature type="compositionally biased region" description="Basic and acidic residues" evidence="1">
    <location>
        <begin position="243"/>
        <end position="256"/>
    </location>
</feature>
<evidence type="ECO:0000313" key="4">
    <source>
        <dbReference type="Proteomes" id="UP000069940"/>
    </source>
</evidence>
<dbReference type="SUPFAM" id="SSF53098">
    <property type="entry name" value="Ribonuclease H-like"/>
    <property type="match status" value="1"/>
</dbReference>
<dbReference type="InterPro" id="IPR012337">
    <property type="entry name" value="RNaseH-like_sf"/>
</dbReference>
<dbReference type="Proteomes" id="UP000069940">
    <property type="component" value="Unassembled WGS sequence"/>
</dbReference>
<dbReference type="EnsemblMetazoa" id="AALFPA23_012201.R17425">
    <property type="protein sequence ID" value="AALFPA23_012201.P17425"/>
    <property type="gene ID" value="AALFPA23_012201"/>
</dbReference>
<dbReference type="GeneID" id="134290803"/>
<feature type="region of interest" description="Disordered" evidence="1">
    <location>
        <begin position="240"/>
        <end position="265"/>
    </location>
</feature>
<dbReference type="Pfam" id="PF17921">
    <property type="entry name" value="Integrase_H2C2"/>
    <property type="match status" value="1"/>
</dbReference>
<dbReference type="PANTHER" id="PTHR47331:SF1">
    <property type="entry name" value="GAG-LIKE PROTEIN"/>
    <property type="match status" value="1"/>
</dbReference>
<sequence>MRWKASYTKRLVISFPISDANYKEAWAALSNFYDKKKYTVFSLVREFVEQPVITNATADNLRKLVTTSDEVVRQLNALGEEYNTRDPWLIHLLLEKLDKDTRSLWAQRIIDVENPSYEEFLKFLDNRCDVLETCTAFSRKVTTDGQRKDAGKKMQAEKKMQSLHATTVIQKCAKCSSEHPIHMCEDFKKMDLQCKRELVQKAKLCYNCLRPSHSVKNCASKSVCRVGGCKQRHHTLLCPKIENSSDRKEERSDDLKQPTQPSRDPVDVVSSLVVQVPKPLNETFVLPTALINVKAVDGGFLKCRALIDSGSGASLITEACVNKLGIPRTNGKVVVSGLAQQSAGTTRGIVKLVIANRCNETVILRTSAFVMGKLTSTLPAQLVKPNSKLLQKEIQDALADPAYNQPAPVDIILGADVFLAILQPGQVKDEFENPVAQNTIFGWIVCGNQSIYTAGVPSNVSIINLHTEVDVNRTLRQFWEQEEVPKSQQLAPEEQAAVECFRSTTTRDDSGRFIVRLPFDESKPALGESLTPAIKRLRAMEKRFERDPVFHRQYCDFVEEYLALGHMEEVPANNLSMEADKCFYLPHHAVMKADSSTTKLRVVFDASSSSGSDISLNDRLLAGPNINQDLFDVHLRFRSNEIAFAADAEKMFRQVWVHPQDRDFQRVVWRSDPGEPIKHFRLCTVTYGTKPAPYLAIESMREAARNYETVYPEAAQRIVLDMYVDDFMSGAKNIDEARQMKVQVCEILRSAGFNLRKWTTNRPELLSDNEYTEQVPVEIKLAEQPEAVKALGIQWLPKDDVFSFKVSLSVDSVNTKRQLLSDSSRLFDPYGWLSPVMVKIKILFQQLWLSDVSWDDPLPASVEVPWKDIKEGLHLLEQIRVPRYMVSFGGKVQLHGFSDASEMAYGAVIYSRARDDAGNIFVNLVAAKTRVAPIKQVSLPRLELSAAALLAELMQRVTQALSHLTVEHWAWTDNTIVLQWLSSHPRRWKTYVANRTSAILDFLPRERWNHVSSQDNPADCASRGLSPGEFVSFDLWFLGPEWLRQDEEFWNAEPYEPIVDEDSLEERKLKALHSLPISCRSSYAVELELLHRRSSYRLVVRALAYVNRFLQAARGVQHEPTLTPIEIDSARLQLARAAQFDVFKQEMEILAKAGELPIKNRLSSLHPFLDDNGTMRVGGRLQNSPYSFNVKHPVILPRDHWLTELLLRDLHLQNLHAGPTLLTATVNQQYWVVGLQTAIRRTVRSCIRCVRLKGQTANQLMGSLPVSRVMATRAFTHVGVDYAGPFKIHALCVRGVKTSKGYLAVFVCMATKAVHLEAASDLSSSAFIAALKRFIGRRGYPNEIWSDNGTNFVGADNWLQDLQRSFRNNSRAVDHFLTNQGIKWIFNPPSAPHRGGIWEAAVKSAKKHILAVVGSEPLTFEEFTTVLSQVEACLNSRPVCALSSNPDSYEALTPGHFLVGQPLNLIPEPGLQHIPVNRLDRWQALQKHTEEIWRRWREEYVATLQPRTKWRTTEENVKENQLVLVKNENVPPAQWELARIVKLHPDPSGIVRTVTLRRGQTEYQRPVQKVCVLLSD</sequence>
<dbReference type="Gene3D" id="3.30.420.10">
    <property type="entry name" value="Ribonuclease H-like superfamily/Ribonuclease H"/>
    <property type="match status" value="1"/>
</dbReference>
<dbReference type="Pfam" id="PF00078">
    <property type="entry name" value="RVT_1"/>
    <property type="match status" value="1"/>
</dbReference>
<dbReference type="Pfam" id="PF03564">
    <property type="entry name" value="DUF1759"/>
    <property type="match status" value="1"/>
</dbReference>
<proteinExistence type="predicted"/>
<dbReference type="Gene3D" id="2.40.70.10">
    <property type="entry name" value="Acid Proteases"/>
    <property type="match status" value="1"/>
</dbReference>
<name>A0ABM1YU72_AEDAL</name>